<reference evidence="1 2" key="1">
    <citation type="submission" date="2011-12" db="EMBL/GenBank/DDBJ databases">
        <title>The complete genome of Niastella koreensis GR20-10.</title>
        <authorList>
            <consortium name="US DOE Joint Genome Institute (JGI-PGF)"/>
            <person name="Lucas S."/>
            <person name="Han J."/>
            <person name="Lapidus A."/>
            <person name="Bruce D."/>
            <person name="Goodwin L."/>
            <person name="Pitluck S."/>
            <person name="Peters L."/>
            <person name="Kyrpides N."/>
            <person name="Mavromatis K."/>
            <person name="Ivanova N."/>
            <person name="Mikhailova N."/>
            <person name="Davenport K."/>
            <person name="Saunders E."/>
            <person name="Detter J.C."/>
            <person name="Tapia R."/>
            <person name="Han C."/>
            <person name="Land M."/>
            <person name="Hauser L."/>
            <person name="Markowitz V."/>
            <person name="Cheng J.-F."/>
            <person name="Hugenholtz P."/>
            <person name="Woyke T."/>
            <person name="Wu D."/>
            <person name="Tindall B."/>
            <person name="Pomrenke H."/>
            <person name="Brambilla E."/>
            <person name="Klenk H.-P."/>
            <person name="Eisen J.A."/>
        </authorList>
    </citation>
    <scope>NUCLEOTIDE SEQUENCE [LARGE SCALE GENOMIC DNA]</scope>
    <source>
        <strain evidence="2">DSM 17620 / KACC 11465 / NBRC 106392 / GR20-10</strain>
    </source>
</reference>
<organism evidence="1 2">
    <name type="scientific">Niastella koreensis (strain DSM 17620 / KACC 11465 / NBRC 106392 / GR20-10)</name>
    <dbReference type="NCBI Taxonomy" id="700598"/>
    <lineage>
        <taxon>Bacteria</taxon>
        <taxon>Pseudomonadati</taxon>
        <taxon>Bacteroidota</taxon>
        <taxon>Chitinophagia</taxon>
        <taxon>Chitinophagales</taxon>
        <taxon>Chitinophagaceae</taxon>
        <taxon>Niastella</taxon>
    </lineage>
</organism>
<name>G8TH20_NIAKG</name>
<dbReference type="KEGG" id="nko:Niako_4371"/>
<dbReference type="Proteomes" id="UP000005438">
    <property type="component" value="Chromosome"/>
</dbReference>
<accession>G8TH20</accession>
<dbReference type="AlphaFoldDB" id="G8TH20"/>
<protein>
    <submittedName>
        <fullName evidence="1">Uncharacterized protein</fullName>
    </submittedName>
</protein>
<evidence type="ECO:0000313" key="2">
    <source>
        <dbReference type="Proteomes" id="UP000005438"/>
    </source>
</evidence>
<dbReference type="HOGENOM" id="CLU_3404523_0_0_10"/>
<dbReference type="EMBL" id="CP003178">
    <property type="protein sequence ID" value="AEW00631.1"/>
    <property type="molecule type" value="Genomic_DNA"/>
</dbReference>
<sequence>MSVDFGGKIKSVPGKMERFLLMYNLFIMLI</sequence>
<evidence type="ECO:0000313" key="1">
    <source>
        <dbReference type="EMBL" id="AEW00631.1"/>
    </source>
</evidence>
<proteinExistence type="predicted"/>
<gene>
    <name evidence="1" type="ordered locus">Niako_4371</name>
</gene>